<dbReference type="Proteomes" id="UP000494245">
    <property type="component" value="Unassembled WGS sequence"/>
</dbReference>
<keyword evidence="3" id="KW-0677">Repeat</keyword>
<dbReference type="SUPFAM" id="SSF81301">
    <property type="entry name" value="Nucleotidyltransferase"/>
    <property type="match status" value="1"/>
</dbReference>
<dbReference type="RefSeq" id="WP_173087196.1">
    <property type="nucleotide sequence ID" value="NZ_BLTE01000031.1"/>
</dbReference>
<dbReference type="SUPFAM" id="SSF81593">
    <property type="entry name" value="Nucleotidyltransferase substrate binding subunit/domain"/>
    <property type="match status" value="1"/>
</dbReference>
<proteinExistence type="inferred from homology"/>
<dbReference type="InterPro" id="IPR043519">
    <property type="entry name" value="NT_sf"/>
</dbReference>
<dbReference type="SMART" id="SM00471">
    <property type="entry name" value="HDc"/>
    <property type="match status" value="1"/>
</dbReference>
<evidence type="ECO:0000256" key="6">
    <source>
        <dbReference type="ARBA" id="ARBA00023268"/>
    </source>
</evidence>
<dbReference type="CDD" id="cd05401">
    <property type="entry name" value="NT_GlnE_GlnD_like"/>
    <property type="match status" value="1"/>
</dbReference>
<keyword evidence="1 7" id="KW-0808">Transferase</keyword>
<dbReference type="PIRSF" id="PIRSF006288">
    <property type="entry name" value="PII_uridyltransf"/>
    <property type="match status" value="1"/>
</dbReference>
<evidence type="ECO:0000256" key="2">
    <source>
        <dbReference type="ARBA" id="ARBA00022695"/>
    </source>
</evidence>
<dbReference type="InterPro" id="IPR010043">
    <property type="entry name" value="UTase/UR"/>
</dbReference>
<dbReference type="HAMAP" id="MF_00277">
    <property type="entry name" value="PII_uridylyl_transf"/>
    <property type="match status" value="1"/>
</dbReference>
<comment type="caution">
    <text evidence="10">The sequence shown here is derived from an EMBL/GenBank/DDBJ whole genome shotgun (WGS) entry which is preliminary data.</text>
</comment>
<dbReference type="EMBL" id="BLTE01000031">
    <property type="protein sequence ID" value="GFK96058.1"/>
    <property type="molecule type" value="Genomic_DNA"/>
</dbReference>
<sequence>MPPSPSKAARALDRKRKKLFEAPANGLCQDLSDLFDAYFKSRLAEIEPVRAHCAVAAVGGYGRGELCPRSDIDVLILYKDRVPEEAKALAQALFFPLWDLGAELGHGVRATGECLKLAKTDWQVFASLLDARFLAGDEAVFADFIARRDEKLLPGRAVPFKEWLTGQNSRRAVVHGDASGMLEPNLKEGLGGLRDVHQVRWLHQLDAAEGRGLPLEWLDVLEGHLRFLLAVRNRLHLLENRKEDRLSLDAQRALAGPLGYKAHEGMLDVEVFLAELHRVMAEIRTLHRALWPLLAAPGGQPGTVRPLGGGVLLTPGGLGFQGAPERAHPENVFDMFGHALRLGEPLALPARRAIQAGLPELESFAATDQGGARILALLEKALKEPRAGQALADLFETGALGAMIPEFGRVQDMVQYDVFHIHPVGRHTLETILEIRKAALPGHPYHPIFSGLERPELLLLGALFHDVGKGQGGAHSEKGAEIARAVLTRLGLDDEAVSTVGFLVLRHLLLADTAMRRDISDPDVLAACAQRTGTPERLDMLLLLTMADSLATGPSAWNDWKAGLIGGLYRRIRTLLAGCTLFGPGGARPLLELRDTLREKAGCLFSQERVEACLDAMPPRYLLSRGEGDVLCDLRLVSRLEEALEEDFRMRPSTVAGKGVVAIEVDRLADGWGVTLAAKRQPGLFAAMAGVLALHGVNIRSADFFLWSDNTEIHHYQTANPPDTLYPDELWARVRRAVRYSLTGKLSLDYRIQEKRASPLAPKTPDLGIKPWVEVNDEASDYFTVVEVRAADRLGLLYDLAVALDSLGLDVHAAKIDTQGLEVFDAFFVRTTQGRKVRDDQRAGEIARIVLASLV</sequence>
<dbReference type="InterPro" id="IPR006674">
    <property type="entry name" value="HD_domain"/>
</dbReference>
<keyword evidence="5 7" id="KW-0460">Magnesium</keyword>
<keyword evidence="4 7" id="KW-0378">Hydrolase</keyword>
<dbReference type="NCBIfam" id="TIGR01693">
    <property type="entry name" value="UTase_glnD"/>
    <property type="match status" value="1"/>
</dbReference>
<name>A0A6V8M0S9_9BACT</name>
<dbReference type="Gene3D" id="1.10.3090.10">
    <property type="entry name" value="cca-adding enzyme, domain 2"/>
    <property type="match status" value="1"/>
</dbReference>
<feature type="domain" description="HD" evidence="9">
    <location>
        <begin position="424"/>
        <end position="541"/>
    </location>
</feature>
<evidence type="ECO:0000259" key="8">
    <source>
        <dbReference type="PROSITE" id="PS51671"/>
    </source>
</evidence>
<evidence type="ECO:0000259" key="9">
    <source>
        <dbReference type="PROSITE" id="PS51831"/>
    </source>
</evidence>
<dbReference type="PANTHER" id="PTHR47320:SF1">
    <property type="entry name" value="BIFUNCTIONAL URIDYLYLTRANSFERASE_URIDYLYL-REMOVING ENZYME"/>
    <property type="match status" value="1"/>
</dbReference>
<evidence type="ECO:0000256" key="5">
    <source>
        <dbReference type="ARBA" id="ARBA00022842"/>
    </source>
</evidence>
<dbReference type="AlphaFoldDB" id="A0A6V8M0S9"/>
<dbReference type="EC" id="2.7.7.59" evidence="7"/>
<dbReference type="PROSITE" id="PS51671">
    <property type="entry name" value="ACT"/>
    <property type="match status" value="1"/>
</dbReference>
<dbReference type="GO" id="GO:0006808">
    <property type="term" value="P:regulation of nitrogen utilization"/>
    <property type="evidence" value="ECO:0007669"/>
    <property type="project" value="UniProtKB-UniRule"/>
</dbReference>
<dbReference type="Pfam" id="PF08335">
    <property type="entry name" value="GlnD_UR_UTase"/>
    <property type="match status" value="1"/>
</dbReference>
<evidence type="ECO:0000256" key="4">
    <source>
        <dbReference type="ARBA" id="ARBA00022801"/>
    </source>
</evidence>
<dbReference type="EC" id="3.1.4.-" evidence="7"/>
<dbReference type="CDD" id="cd04899">
    <property type="entry name" value="ACT_ACR-UUR-like_2"/>
    <property type="match status" value="1"/>
</dbReference>
<dbReference type="InterPro" id="IPR013546">
    <property type="entry name" value="PII_UdlTrfase/GS_AdlTrfase"/>
</dbReference>
<comment type="catalytic activity">
    <reaction evidence="7">
        <text>[protein-PII]-L-tyrosine + UTP = [protein-PII]-uridylyl-L-tyrosine + diphosphate</text>
        <dbReference type="Rhea" id="RHEA:13673"/>
        <dbReference type="Rhea" id="RHEA-COMP:12147"/>
        <dbReference type="Rhea" id="RHEA-COMP:12148"/>
        <dbReference type="ChEBI" id="CHEBI:33019"/>
        <dbReference type="ChEBI" id="CHEBI:46398"/>
        <dbReference type="ChEBI" id="CHEBI:46858"/>
        <dbReference type="ChEBI" id="CHEBI:90602"/>
        <dbReference type="EC" id="2.7.7.59"/>
    </reaction>
</comment>
<evidence type="ECO:0000256" key="1">
    <source>
        <dbReference type="ARBA" id="ARBA00022679"/>
    </source>
</evidence>
<dbReference type="InterPro" id="IPR002912">
    <property type="entry name" value="ACT_dom"/>
</dbReference>
<comment type="cofactor">
    <cofactor evidence="7">
        <name>Mg(2+)</name>
        <dbReference type="ChEBI" id="CHEBI:18420"/>
    </cofactor>
</comment>
<organism evidence="10 11">
    <name type="scientific">Fundidesulfovibrio magnetotacticus</name>
    <dbReference type="NCBI Taxonomy" id="2730080"/>
    <lineage>
        <taxon>Bacteria</taxon>
        <taxon>Pseudomonadati</taxon>
        <taxon>Thermodesulfobacteriota</taxon>
        <taxon>Desulfovibrionia</taxon>
        <taxon>Desulfovibrionales</taxon>
        <taxon>Desulfovibrionaceae</taxon>
        <taxon>Fundidesulfovibrio</taxon>
    </lineage>
</organism>
<keyword evidence="2 7" id="KW-0548">Nucleotidyltransferase</keyword>
<dbReference type="SUPFAM" id="SSF109604">
    <property type="entry name" value="HD-domain/PDEase-like"/>
    <property type="match status" value="1"/>
</dbReference>
<comment type="caution">
    <text evidence="7">Lacks conserved residue(s) required for the propagation of feature annotation.</text>
</comment>
<dbReference type="PANTHER" id="PTHR47320">
    <property type="entry name" value="BIFUNCTIONAL URIDYLYLTRANSFERASE/URIDYLYL-REMOVING ENZYME"/>
    <property type="match status" value="1"/>
</dbReference>
<comment type="domain">
    <text evidence="7">Has four distinct domains: an N-terminal nucleotidyltransferase (NT) domain responsible for UTase activity, a central HD domain that encodes UR activity, and two C-terminal ACT domains that seem to have a role in glutamine sensing.</text>
</comment>
<dbReference type="GO" id="GO:0008773">
    <property type="term" value="F:[protein-PII] uridylyltransferase activity"/>
    <property type="evidence" value="ECO:0007669"/>
    <property type="project" value="UniProtKB-UniRule"/>
</dbReference>
<dbReference type="Pfam" id="PF01909">
    <property type="entry name" value="NTP_transf_2"/>
    <property type="match status" value="1"/>
</dbReference>
<dbReference type="Pfam" id="PF01966">
    <property type="entry name" value="HD"/>
    <property type="match status" value="1"/>
</dbReference>
<accession>A0A6V8M0S9</accession>
<feature type="domain" description="ACT" evidence="8">
    <location>
        <begin position="785"/>
        <end position="855"/>
    </location>
</feature>
<evidence type="ECO:0000256" key="3">
    <source>
        <dbReference type="ARBA" id="ARBA00022737"/>
    </source>
</evidence>
<comment type="activity regulation">
    <text evidence="7">Uridylyltransferase (UTase) activity is inhibited by glutamine, while glutamine activates uridylyl-removing (UR) activity.</text>
</comment>
<keyword evidence="11" id="KW-1185">Reference proteome</keyword>
<reference evidence="10 11" key="2">
    <citation type="submission" date="2020-05" db="EMBL/GenBank/DDBJ databases">
        <title>Draft genome sequence of Desulfovibrio sp. strainFSS-1.</title>
        <authorList>
            <person name="Shimoshige H."/>
            <person name="Kobayashi H."/>
            <person name="Maekawa T."/>
        </authorList>
    </citation>
    <scope>NUCLEOTIDE SEQUENCE [LARGE SCALE GENOMIC DNA]</scope>
    <source>
        <strain evidence="10 11">SIID29052-01</strain>
    </source>
</reference>
<dbReference type="CDD" id="cd00077">
    <property type="entry name" value="HDc"/>
    <property type="match status" value="1"/>
</dbReference>
<dbReference type="InterPro" id="IPR003607">
    <property type="entry name" value="HD/PDEase_dom"/>
</dbReference>
<dbReference type="GO" id="GO:0008081">
    <property type="term" value="F:phosphoric diester hydrolase activity"/>
    <property type="evidence" value="ECO:0007669"/>
    <property type="project" value="UniProtKB-UniRule"/>
</dbReference>
<comment type="catalytic activity">
    <reaction evidence="7">
        <text>[protein-PII]-uridylyl-L-tyrosine + H2O = [protein-PII]-L-tyrosine + UMP + H(+)</text>
        <dbReference type="Rhea" id="RHEA:48600"/>
        <dbReference type="Rhea" id="RHEA-COMP:12147"/>
        <dbReference type="Rhea" id="RHEA-COMP:12148"/>
        <dbReference type="ChEBI" id="CHEBI:15377"/>
        <dbReference type="ChEBI" id="CHEBI:15378"/>
        <dbReference type="ChEBI" id="CHEBI:46858"/>
        <dbReference type="ChEBI" id="CHEBI:57865"/>
        <dbReference type="ChEBI" id="CHEBI:90602"/>
    </reaction>
</comment>
<comment type="similarity">
    <text evidence="7">Belongs to the GlnD family.</text>
</comment>
<feature type="region of interest" description="Uridylyltransferase" evidence="7">
    <location>
        <begin position="1"/>
        <end position="306"/>
    </location>
</feature>
<dbReference type="InterPro" id="IPR002934">
    <property type="entry name" value="Polymerase_NTP_transf_dom"/>
</dbReference>
<reference evidence="10 11" key="1">
    <citation type="submission" date="2020-04" db="EMBL/GenBank/DDBJ databases">
        <authorList>
            <consortium name="Desulfovibrio sp. FSS-1 genome sequencing consortium"/>
            <person name="Shimoshige H."/>
            <person name="Kobayashi H."/>
            <person name="Maekawa T."/>
        </authorList>
    </citation>
    <scope>NUCLEOTIDE SEQUENCE [LARGE SCALE GENOMIC DNA]</scope>
    <source>
        <strain evidence="10 11">SIID29052-01</strain>
    </source>
</reference>
<evidence type="ECO:0000313" key="11">
    <source>
        <dbReference type="Proteomes" id="UP000494245"/>
    </source>
</evidence>
<keyword evidence="6 7" id="KW-0511">Multifunctional enzyme</keyword>
<comment type="function">
    <text evidence="7">Modifies, by uridylylation and deuridylylation, the PII regulatory proteins (GlnB and homologs), in response to the nitrogen status of the cell that GlnD senses through the glutamine level. Under low glutamine levels, catalyzes the conversion of the PII proteins and UTP to PII-UMP and PPi, while under higher glutamine levels, GlnD hydrolyzes PII-UMP to PII and UMP (deuridylylation). Thus, controls uridylylation state and activity of the PII proteins, and plays an important role in the regulation of nitrogen metabolism.</text>
</comment>
<evidence type="ECO:0000256" key="7">
    <source>
        <dbReference type="HAMAP-Rule" id="MF_00277"/>
    </source>
</evidence>
<gene>
    <name evidence="7 10" type="primary">glnD</name>
    <name evidence="10" type="ORF">NNJEOMEG_03932</name>
</gene>
<protein>
    <recommendedName>
        <fullName evidence="7">Bifunctional uridylyltransferase/uridylyl-removing enzyme</fullName>
        <shortName evidence="7">UTase/UR</shortName>
    </recommendedName>
    <alternativeName>
        <fullName evidence="7">Bifunctional [protein-PII] modification enzyme</fullName>
    </alternativeName>
    <alternativeName>
        <fullName evidence="7">Bifunctional nitrogen sensor protein</fullName>
    </alternativeName>
    <domain>
        <recommendedName>
            <fullName evidence="7">[Protein-PII] uridylyltransferase</fullName>
            <shortName evidence="7">PII uridylyltransferase</shortName>
            <shortName evidence="7">UTase</shortName>
            <ecNumber evidence="7">2.7.7.59</ecNumber>
        </recommendedName>
    </domain>
    <domain>
        <recommendedName>
            <fullName evidence="7">[Protein-PII]-UMP uridylyl-removing enzyme</fullName>
            <shortName evidence="7">UR</shortName>
            <ecNumber evidence="7">3.1.4.-</ecNumber>
        </recommendedName>
    </domain>
</protein>
<dbReference type="PROSITE" id="PS51831">
    <property type="entry name" value="HD"/>
    <property type="match status" value="1"/>
</dbReference>
<evidence type="ECO:0000313" key="10">
    <source>
        <dbReference type="EMBL" id="GFK96058.1"/>
    </source>
</evidence>